<gene>
    <name evidence="7" type="ORF">AK812_SmicGene33233</name>
</gene>
<evidence type="ECO:0000256" key="4">
    <source>
        <dbReference type="ARBA" id="ARBA00022763"/>
    </source>
</evidence>
<comment type="caution">
    <text evidence="7">The sequence shown here is derived from an EMBL/GenBank/DDBJ whole genome shotgun (WGS) entry which is preliminary data.</text>
</comment>
<dbReference type="EMBL" id="LSRX01000959">
    <property type="protein sequence ID" value="OLP85730.1"/>
    <property type="molecule type" value="Genomic_DNA"/>
</dbReference>
<sequence length="134" mass="14729">MPGRTASLPKSLLRCDAQKKSESVKCTAHRARSCAIEHLTLYRRGLGGKLGQKLLGALQLEPEAPTAELQKVSLSELQRLVGEQSAAFVHRLCRGEDSDEVRAGEMKRKQFLSFKSLSPAAESILIVIQCFNHA</sequence>
<evidence type="ECO:0000313" key="7">
    <source>
        <dbReference type="EMBL" id="OLP85730.1"/>
    </source>
</evidence>
<keyword evidence="6" id="KW-0539">Nucleus</keyword>
<dbReference type="GO" id="GO:0006281">
    <property type="term" value="P:DNA repair"/>
    <property type="evidence" value="ECO:0007669"/>
    <property type="project" value="UniProtKB-KW"/>
</dbReference>
<evidence type="ECO:0000256" key="3">
    <source>
        <dbReference type="ARBA" id="ARBA00022723"/>
    </source>
</evidence>
<protein>
    <submittedName>
        <fullName evidence="7">Uncharacterized protein</fullName>
    </submittedName>
</protein>
<dbReference type="Gene3D" id="1.10.150.20">
    <property type="entry name" value="5' to 3' exonuclease, C-terminal subdomain"/>
    <property type="match status" value="1"/>
</dbReference>
<evidence type="ECO:0000256" key="5">
    <source>
        <dbReference type="ARBA" id="ARBA00023204"/>
    </source>
</evidence>
<comment type="subcellular location">
    <subcellularLocation>
        <location evidence="1">Nucleus</location>
    </subcellularLocation>
</comment>
<keyword evidence="3" id="KW-0479">Metal-binding</keyword>
<dbReference type="GO" id="GO:0046872">
    <property type="term" value="F:metal ion binding"/>
    <property type="evidence" value="ECO:0007669"/>
    <property type="project" value="UniProtKB-KW"/>
</dbReference>
<keyword evidence="5" id="KW-0234">DNA repair</keyword>
<evidence type="ECO:0000256" key="1">
    <source>
        <dbReference type="ARBA" id="ARBA00004123"/>
    </source>
</evidence>
<dbReference type="Proteomes" id="UP000186817">
    <property type="component" value="Unassembled WGS sequence"/>
</dbReference>
<organism evidence="7 8">
    <name type="scientific">Symbiodinium microadriaticum</name>
    <name type="common">Dinoflagellate</name>
    <name type="synonym">Zooxanthella microadriatica</name>
    <dbReference type="NCBI Taxonomy" id="2951"/>
    <lineage>
        <taxon>Eukaryota</taxon>
        <taxon>Sar</taxon>
        <taxon>Alveolata</taxon>
        <taxon>Dinophyceae</taxon>
        <taxon>Suessiales</taxon>
        <taxon>Symbiodiniaceae</taxon>
        <taxon>Symbiodinium</taxon>
    </lineage>
</organism>
<keyword evidence="8" id="KW-1185">Reference proteome</keyword>
<dbReference type="AlphaFoldDB" id="A0A1Q9CS39"/>
<dbReference type="GO" id="GO:0035861">
    <property type="term" value="C:site of double-strand break"/>
    <property type="evidence" value="ECO:0007669"/>
    <property type="project" value="TreeGrafter"/>
</dbReference>
<dbReference type="OrthoDB" id="2157641at2759"/>
<reference evidence="7 8" key="1">
    <citation type="submission" date="2016-02" db="EMBL/GenBank/DDBJ databases">
        <title>Genome analysis of coral dinoflagellate symbionts highlights evolutionary adaptations to a symbiotic lifestyle.</title>
        <authorList>
            <person name="Aranda M."/>
            <person name="Li Y."/>
            <person name="Liew Y.J."/>
            <person name="Baumgarten S."/>
            <person name="Simakov O."/>
            <person name="Wilson M."/>
            <person name="Piel J."/>
            <person name="Ashoor H."/>
            <person name="Bougouffa S."/>
            <person name="Bajic V.B."/>
            <person name="Ryu T."/>
            <person name="Ravasi T."/>
            <person name="Bayer T."/>
            <person name="Micklem G."/>
            <person name="Kim H."/>
            <person name="Bhak J."/>
            <person name="Lajeunesse T.C."/>
            <person name="Voolstra C.R."/>
        </authorList>
    </citation>
    <scope>NUCLEOTIDE SEQUENCE [LARGE SCALE GENOMIC DNA]</scope>
    <source>
        <strain evidence="7 8">CCMP2467</strain>
    </source>
</reference>
<evidence type="ECO:0000313" key="8">
    <source>
        <dbReference type="Proteomes" id="UP000186817"/>
    </source>
</evidence>
<keyword evidence="2" id="KW-0808">Transferase</keyword>
<name>A0A1Q9CS39_SYMMI</name>
<dbReference type="GO" id="GO:0009314">
    <property type="term" value="P:response to radiation"/>
    <property type="evidence" value="ECO:0007669"/>
    <property type="project" value="TreeGrafter"/>
</dbReference>
<dbReference type="PANTHER" id="PTHR45873:SF1">
    <property type="entry name" value="DNA POLYMERASE ETA"/>
    <property type="match status" value="1"/>
</dbReference>
<proteinExistence type="predicted"/>
<dbReference type="GO" id="GO:0005634">
    <property type="term" value="C:nucleus"/>
    <property type="evidence" value="ECO:0007669"/>
    <property type="project" value="UniProtKB-SubCell"/>
</dbReference>
<dbReference type="Pfam" id="PF21704">
    <property type="entry name" value="POLH-Rev1_HhH"/>
    <property type="match status" value="1"/>
</dbReference>
<dbReference type="PANTHER" id="PTHR45873">
    <property type="entry name" value="DNA POLYMERASE ETA"/>
    <property type="match status" value="1"/>
</dbReference>
<keyword evidence="4" id="KW-0227">DNA damage</keyword>
<accession>A0A1Q9CS39</accession>
<dbReference type="InterPro" id="IPR052230">
    <property type="entry name" value="DNA_polymerase_eta"/>
</dbReference>
<evidence type="ECO:0000256" key="6">
    <source>
        <dbReference type="ARBA" id="ARBA00023242"/>
    </source>
</evidence>
<dbReference type="GO" id="GO:0042276">
    <property type="term" value="P:error-prone translesion synthesis"/>
    <property type="evidence" value="ECO:0007669"/>
    <property type="project" value="TreeGrafter"/>
</dbReference>
<evidence type="ECO:0000256" key="2">
    <source>
        <dbReference type="ARBA" id="ARBA00022679"/>
    </source>
</evidence>
<dbReference type="GO" id="GO:0003887">
    <property type="term" value="F:DNA-directed DNA polymerase activity"/>
    <property type="evidence" value="ECO:0007669"/>
    <property type="project" value="TreeGrafter"/>
</dbReference>
<dbReference type="GO" id="GO:0005657">
    <property type="term" value="C:replication fork"/>
    <property type="evidence" value="ECO:0007669"/>
    <property type="project" value="TreeGrafter"/>
</dbReference>